<evidence type="ECO:0000256" key="2">
    <source>
        <dbReference type="ARBA" id="ARBA00022723"/>
    </source>
</evidence>
<proteinExistence type="predicted"/>
<dbReference type="PANTHER" id="PTHR13096">
    <property type="entry name" value="MINA53 MYC INDUCED NUCLEAR ANTIGEN"/>
    <property type="match status" value="1"/>
</dbReference>
<dbReference type="OrthoDB" id="9764016at2"/>
<evidence type="ECO:0000256" key="3">
    <source>
        <dbReference type="ARBA" id="ARBA00022964"/>
    </source>
</evidence>
<dbReference type="SUPFAM" id="SSF51197">
    <property type="entry name" value="Clavaminate synthase-like"/>
    <property type="match status" value="1"/>
</dbReference>
<dbReference type="PANTHER" id="PTHR13096:SF8">
    <property type="entry name" value="RIBOSOMAL OXYGENASE 1"/>
    <property type="match status" value="1"/>
</dbReference>
<evidence type="ECO:0000256" key="1">
    <source>
        <dbReference type="ARBA" id="ARBA00001954"/>
    </source>
</evidence>
<dbReference type="STRING" id="108003.B1C78_17125"/>
<dbReference type="InterPro" id="IPR003347">
    <property type="entry name" value="JmjC_dom"/>
</dbReference>
<dbReference type="SMART" id="SM00558">
    <property type="entry name" value="JmjC"/>
    <property type="match status" value="1"/>
</dbReference>
<dbReference type="Gene3D" id="3.40.366.30">
    <property type="entry name" value="50S ribosomal protein L16 arginine hydroxylase, Chain A, Domain 2"/>
    <property type="match status" value="1"/>
</dbReference>
<evidence type="ECO:0000259" key="6">
    <source>
        <dbReference type="PROSITE" id="PS51184"/>
    </source>
</evidence>
<dbReference type="GO" id="GO:0046872">
    <property type="term" value="F:metal ion binding"/>
    <property type="evidence" value="ECO:0007669"/>
    <property type="project" value="UniProtKB-KW"/>
</dbReference>
<dbReference type="GO" id="GO:0016706">
    <property type="term" value="F:2-oxoglutarate-dependent dioxygenase activity"/>
    <property type="evidence" value="ECO:0007669"/>
    <property type="project" value="TreeGrafter"/>
</dbReference>
<sequence>MTLLGGLTPARFLRDYWQQRPLLVRQALPGFESPLSPEELAGLACEETVISRLVKEHVAEGGWAVRHGPFDEADFTGLPETHWTLLVSDLEKHLPELRRYLEPFRFIHDWRMDDLMVSYAVPGGSVGPHVDQYDVFLLQAHGRRRWQIDTRPVAGDNFLPDQTLRILRSFDPEEDWVLEPGDMLYLPPQIAHHGVAEGPCMTWSIGFRAPAWRDLLAAWVDERYAAMSGDARYEDPARPPATDPGEIPPADLAQLISGMREAMSADDRELGRWLGRHLTEPKGELLDIMKLPESMSPDAASQVLDGASRLERHGAARLAWIGGLQCVHLYVNGREHTLPPESAVLVRLLCGALDYDAQALQSAAAPVPGGAELLLELCAAGVLLPVAGDER</sequence>
<keyword evidence="3" id="KW-0223">Dioxygenase</keyword>
<keyword evidence="8" id="KW-1185">Reference proteome</keyword>
<dbReference type="InterPro" id="IPR046799">
    <property type="entry name" value="ROXA-like_wH"/>
</dbReference>
<keyword evidence="5" id="KW-0408">Iron</keyword>
<evidence type="ECO:0000256" key="4">
    <source>
        <dbReference type="ARBA" id="ARBA00023002"/>
    </source>
</evidence>
<dbReference type="Proteomes" id="UP000189462">
    <property type="component" value="Unassembled WGS sequence"/>
</dbReference>
<dbReference type="AlphaFoldDB" id="A0A1V3N6H7"/>
<accession>A0A1V3N6H7</accession>
<dbReference type="Pfam" id="PF08007">
    <property type="entry name" value="JmjC_2"/>
    <property type="match status" value="1"/>
</dbReference>
<feature type="domain" description="JmjC" evidence="6">
    <location>
        <begin position="83"/>
        <end position="224"/>
    </location>
</feature>
<evidence type="ECO:0000313" key="8">
    <source>
        <dbReference type="Proteomes" id="UP000189462"/>
    </source>
</evidence>
<dbReference type="Gene3D" id="2.60.120.650">
    <property type="entry name" value="Cupin"/>
    <property type="match status" value="1"/>
</dbReference>
<reference evidence="7 8" key="1">
    <citation type="submission" date="2017-02" db="EMBL/GenBank/DDBJ databases">
        <title>Genomic diversity within the haloalkaliphilic genus Thioalkalivibrio.</title>
        <authorList>
            <person name="Ahn A.-C."/>
            <person name="Meier-Kolthoff J."/>
            <person name="Overmars L."/>
            <person name="Richter M."/>
            <person name="Woyke T."/>
            <person name="Sorokin D.Y."/>
            <person name="Muyzer G."/>
        </authorList>
    </citation>
    <scope>NUCLEOTIDE SEQUENCE [LARGE SCALE GENOMIC DNA]</scope>
    <source>
        <strain evidence="7 8">ALJD</strain>
    </source>
</reference>
<name>A0A1V3N6H7_9GAMM</name>
<dbReference type="InterPro" id="IPR039994">
    <property type="entry name" value="NO66-like"/>
</dbReference>
<organism evidence="7 8">
    <name type="scientific">Thioalkalivibrio denitrificans</name>
    <dbReference type="NCBI Taxonomy" id="108003"/>
    <lineage>
        <taxon>Bacteria</taxon>
        <taxon>Pseudomonadati</taxon>
        <taxon>Pseudomonadota</taxon>
        <taxon>Gammaproteobacteria</taxon>
        <taxon>Chromatiales</taxon>
        <taxon>Ectothiorhodospiraceae</taxon>
        <taxon>Thioalkalivibrio</taxon>
    </lineage>
</organism>
<evidence type="ECO:0000256" key="5">
    <source>
        <dbReference type="ARBA" id="ARBA00023004"/>
    </source>
</evidence>
<dbReference type="Pfam" id="PF20514">
    <property type="entry name" value="WHD_ROXA"/>
    <property type="match status" value="1"/>
</dbReference>
<evidence type="ECO:0000313" key="7">
    <source>
        <dbReference type="EMBL" id="OOG20615.1"/>
    </source>
</evidence>
<keyword evidence="4" id="KW-0560">Oxidoreductase</keyword>
<protein>
    <submittedName>
        <fullName evidence="7">Cupin</fullName>
    </submittedName>
</protein>
<dbReference type="PROSITE" id="PS51184">
    <property type="entry name" value="JMJC"/>
    <property type="match status" value="1"/>
</dbReference>
<gene>
    <name evidence="7" type="ORF">B1C78_17125</name>
</gene>
<keyword evidence="2" id="KW-0479">Metal-binding</keyword>
<comment type="caution">
    <text evidence="7">The sequence shown here is derived from an EMBL/GenBank/DDBJ whole genome shotgun (WGS) entry which is preliminary data.</text>
</comment>
<comment type="cofactor">
    <cofactor evidence="1">
        <name>Fe(2+)</name>
        <dbReference type="ChEBI" id="CHEBI:29033"/>
    </cofactor>
</comment>
<dbReference type="EMBL" id="MVBK01000152">
    <property type="protein sequence ID" value="OOG20615.1"/>
    <property type="molecule type" value="Genomic_DNA"/>
</dbReference>